<evidence type="ECO:0000313" key="1">
    <source>
        <dbReference type="EMBL" id="JAP90331.1"/>
    </source>
</evidence>
<dbReference type="CDD" id="cd00161">
    <property type="entry name" value="beta-trefoil_Ricin-like"/>
    <property type="match status" value="3"/>
</dbReference>
<accession>A0A146K436</accession>
<dbReference type="InterPro" id="IPR035992">
    <property type="entry name" value="Ricin_B-like_lectins"/>
</dbReference>
<feature type="non-terminal residue" evidence="1">
    <location>
        <position position="1"/>
    </location>
</feature>
<name>A0A146K436_9EUKA</name>
<dbReference type="Gene3D" id="2.80.10.50">
    <property type="match status" value="3"/>
</dbReference>
<proteinExistence type="predicted"/>
<gene>
    <name evidence="1" type="ORF">TPC1_30174</name>
</gene>
<dbReference type="SUPFAM" id="SSF50370">
    <property type="entry name" value="Ricin B-like lectins"/>
    <property type="match status" value="2"/>
</dbReference>
<sequence>QVCQISSQHTYSMCLGILGDQVVNQDQSDAWFRVIQTEHGVKFQEVKSQLYIGTEGAKQGSHVVFKEEDDSCFWTMREGKTKPYFNLINVQSGLALDISSALKTNNRQMIVWPFKEQPNMNYRLLFDESDVKYDLEEMYTCSISSLLTPHMAVDISGAETEVGGKLINYNYHGQDNQLFTLYRHQGNKVAIQAKHSGLYLAPEHDDQGAAIIQKKLCSSCFWELEPTRQDQFFIVHSVTGLVMDIHGGLKFNKTGMIIWKKSTDINMQFTLNVKTTICPIQLQDSRVQKHDISLVIFPLLNKTVQIQCLQTEDTVFDVQKASNKEYSAIINYENNKRSNQQFSLVEKDGYLTIKTFFGLYVGVDRQQLVQKSFDDSCIWDVQLCGKHCFSIRNCSCGEFVTLHTYNYVLQKWDDLLSQKFYFFVNESIQLDFESSIKQQISIVTSYVLPKDGWVLFTTKNTPKQQTIAAQSAEQFAKDEDEQKVADQSNTDLRLPILEPEEDKVDEDVEIFISGESIKTQQNEVGSSLKNTANQNVDLIQLSSESEEIELNAIPVQLTVIQPNQHLSELTILPQMLASSSFQNQWLDEVTCQLSEISTIQSAKSQFFISDCQKILNIENQYCDGQNLILPPLQANSNAIAAFQPLFQVSTPSLGQKGDFKLENLTKCLETDESSSQFTPKSQNTFKTLIFIHEMERISLNQQQFELFQRNFSQKVIKIDFCETALQFNQFLRQFEDILGNCPNLKVIFGLKRLGVAEFQDLFSQQEINQIVQPVYSCLQTTQLNKYQLFPLEPVFEDFEETENQSIFKICVQKEFSSQYLAQQANCLKFIILHVDRCKQCKERMRICQKCGKYMNYSNANDFTKRLRFGSLRCCEKCQ</sequence>
<reference evidence="1" key="1">
    <citation type="submission" date="2015-07" db="EMBL/GenBank/DDBJ databases">
        <title>Adaptation to a free-living lifestyle via gene acquisitions in the diplomonad Trepomonas sp. PC1.</title>
        <authorList>
            <person name="Xu F."/>
            <person name="Jerlstrom-Hultqvist J."/>
            <person name="Kolisko M."/>
            <person name="Simpson A.G.B."/>
            <person name="Roger A.J."/>
            <person name="Svard S.G."/>
            <person name="Andersson J.O."/>
        </authorList>
    </citation>
    <scope>NUCLEOTIDE SEQUENCE</scope>
    <source>
        <strain evidence="1">PC1</strain>
    </source>
</reference>
<dbReference type="AlphaFoldDB" id="A0A146K436"/>
<organism evidence="1">
    <name type="scientific">Trepomonas sp. PC1</name>
    <dbReference type="NCBI Taxonomy" id="1076344"/>
    <lineage>
        <taxon>Eukaryota</taxon>
        <taxon>Metamonada</taxon>
        <taxon>Diplomonadida</taxon>
        <taxon>Hexamitidae</taxon>
        <taxon>Hexamitinae</taxon>
        <taxon>Trepomonas</taxon>
    </lineage>
</organism>
<protein>
    <submittedName>
        <fullName evidence="1">Uncharacterized protein</fullName>
    </submittedName>
</protein>
<dbReference type="EMBL" id="GDID01006275">
    <property type="protein sequence ID" value="JAP90331.1"/>
    <property type="molecule type" value="Transcribed_RNA"/>
</dbReference>